<dbReference type="EMBL" id="VDEP01000374">
    <property type="protein sequence ID" value="KAA1093452.1"/>
    <property type="molecule type" value="Genomic_DNA"/>
</dbReference>
<dbReference type="Proteomes" id="UP000325313">
    <property type="component" value="Unassembled WGS sequence"/>
</dbReference>
<sequence>MFRRASELGCSTKEQESNEVATCAMSSDVNDVTGIDKNVDHDQSPSSSLHSHKTSQRKLITRIFPPIVDLSNK</sequence>
<evidence type="ECO:0000313" key="2">
    <source>
        <dbReference type="EMBL" id="KAA1093452.1"/>
    </source>
</evidence>
<feature type="compositionally biased region" description="Polar residues" evidence="1">
    <location>
        <begin position="18"/>
        <end position="30"/>
    </location>
</feature>
<evidence type="ECO:0000313" key="3">
    <source>
        <dbReference type="Proteomes" id="UP000325313"/>
    </source>
</evidence>
<dbReference type="AlphaFoldDB" id="A0A5B0NXJ1"/>
<organism evidence="2 3">
    <name type="scientific">Puccinia graminis f. sp. tritici</name>
    <dbReference type="NCBI Taxonomy" id="56615"/>
    <lineage>
        <taxon>Eukaryota</taxon>
        <taxon>Fungi</taxon>
        <taxon>Dikarya</taxon>
        <taxon>Basidiomycota</taxon>
        <taxon>Pucciniomycotina</taxon>
        <taxon>Pucciniomycetes</taxon>
        <taxon>Pucciniales</taxon>
        <taxon>Pucciniaceae</taxon>
        <taxon>Puccinia</taxon>
    </lineage>
</organism>
<gene>
    <name evidence="2" type="ORF">PGTUg99_017369</name>
</gene>
<proteinExistence type="predicted"/>
<accession>A0A5B0NXJ1</accession>
<feature type="region of interest" description="Disordered" evidence="1">
    <location>
        <begin position="1"/>
        <end position="57"/>
    </location>
</feature>
<comment type="caution">
    <text evidence="2">The sequence shown here is derived from an EMBL/GenBank/DDBJ whole genome shotgun (WGS) entry which is preliminary data.</text>
</comment>
<protein>
    <submittedName>
        <fullName evidence="2">Uncharacterized protein</fullName>
    </submittedName>
</protein>
<evidence type="ECO:0000256" key="1">
    <source>
        <dbReference type="SAM" id="MobiDB-lite"/>
    </source>
</evidence>
<reference evidence="2 3" key="1">
    <citation type="submission" date="2019-05" db="EMBL/GenBank/DDBJ databases">
        <title>Emergence of the Ug99 lineage of the wheat stem rust pathogen through somatic hybridization.</title>
        <authorList>
            <person name="Li F."/>
            <person name="Upadhyaya N.M."/>
            <person name="Sperschneider J."/>
            <person name="Matny O."/>
            <person name="Nguyen-Phuc H."/>
            <person name="Mago R."/>
            <person name="Raley C."/>
            <person name="Miller M.E."/>
            <person name="Silverstein K.A.T."/>
            <person name="Henningsen E."/>
            <person name="Hirsch C.D."/>
            <person name="Visser B."/>
            <person name="Pretorius Z.A."/>
            <person name="Steffenson B.J."/>
            <person name="Schwessinger B."/>
            <person name="Dodds P.N."/>
            <person name="Figueroa M."/>
        </authorList>
    </citation>
    <scope>NUCLEOTIDE SEQUENCE [LARGE SCALE GENOMIC DNA]</scope>
    <source>
        <strain evidence="2 3">Ug99</strain>
    </source>
</reference>
<name>A0A5B0NXJ1_PUCGR</name>